<dbReference type="Proteomes" id="UP000186817">
    <property type="component" value="Unassembled WGS sequence"/>
</dbReference>
<organism evidence="2 3">
    <name type="scientific">Symbiodinium microadriaticum</name>
    <name type="common">Dinoflagellate</name>
    <name type="synonym">Zooxanthella microadriatica</name>
    <dbReference type="NCBI Taxonomy" id="2951"/>
    <lineage>
        <taxon>Eukaryota</taxon>
        <taxon>Sar</taxon>
        <taxon>Alveolata</taxon>
        <taxon>Dinophyceae</taxon>
        <taxon>Suessiales</taxon>
        <taxon>Symbiodiniaceae</taxon>
        <taxon>Symbiodinium</taxon>
    </lineage>
</organism>
<dbReference type="EMBL" id="LSRX01000749">
    <property type="protein sequence ID" value="OLP89703.1"/>
    <property type="molecule type" value="Genomic_DNA"/>
</dbReference>
<gene>
    <name evidence="2" type="ORF">AK812_SmicGene28836</name>
</gene>
<evidence type="ECO:0000256" key="1">
    <source>
        <dbReference type="SAM" id="Coils"/>
    </source>
</evidence>
<proteinExistence type="predicted"/>
<reference evidence="2 3" key="1">
    <citation type="submission" date="2016-02" db="EMBL/GenBank/DDBJ databases">
        <title>Genome analysis of coral dinoflagellate symbionts highlights evolutionary adaptations to a symbiotic lifestyle.</title>
        <authorList>
            <person name="Aranda M."/>
            <person name="Li Y."/>
            <person name="Liew Y.J."/>
            <person name="Baumgarten S."/>
            <person name="Simakov O."/>
            <person name="Wilson M."/>
            <person name="Piel J."/>
            <person name="Ashoor H."/>
            <person name="Bougouffa S."/>
            <person name="Bajic V.B."/>
            <person name="Ryu T."/>
            <person name="Ravasi T."/>
            <person name="Bayer T."/>
            <person name="Micklem G."/>
            <person name="Kim H."/>
            <person name="Bhak J."/>
            <person name="Lajeunesse T.C."/>
            <person name="Voolstra C.R."/>
        </authorList>
    </citation>
    <scope>NUCLEOTIDE SEQUENCE [LARGE SCALE GENOMIC DNA]</scope>
    <source>
        <strain evidence="2 3">CCMP2467</strain>
    </source>
</reference>
<keyword evidence="1" id="KW-0175">Coiled coil</keyword>
<dbReference type="Gene3D" id="1.20.1270.70">
    <property type="entry name" value="Designed single chain three-helix bundle"/>
    <property type="match status" value="1"/>
</dbReference>
<dbReference type="OrthoDB" id="47007at2759"/>
<accession>A0A1Q9D3F3</accession>
<sequence length="361" mass="41131">MELSHPNLDRDVLTWCFGRPDLFPVEMGDMLTLTGAELKALLQQDAVTRLFHSLQMASGDIDNAANDRVLQKLEEVLNRMTRLETKVDGLQTKVDGLQTKVDGLQTKVGGLETKVDGLEEAMGTFRWALEDQYRILPVAEDDASSTHASNAWHQQVKDYYPQFVVNNTLVCCVLSSLFAKMDHGGLGTVSFERWCFAVCEHIIPRKDADVARKLGFGKDDPQNGLPLFGHLEKTYQAGCWSLMPADQSGFFVEFTIYVSDELRHETFKYRDGTVVAACPMHRSYSYYSRSNEELTFGHLHGKTIRMQKHPYARSLFVKAKMAHSRHQELPNPDDNGSKFRLVCARMNPLLLREDWRHQTDR</sequence>
<name>A0A1Q9D3F3_SYMMI</name>
<feature type="coiled-coil region" evidence="1">
    <location>
        <begin position="66"/>
        <end position="121"/>
    </location>
</feature>
<dbReference type="SUPFAM" id="SSF57997">
    <property type="entry name" value="Tropomyosin"/>
    <property type="match status" value="1"/>
</dbReference>
<comment type="caution">
    <text evidence="2">The sequence shown here is derived from an EMBL/GenBank/DDBJ whole genome shotgun (WGS) entry which is preliminary data.</text>
</comment>
<evidence type="ECO:0000313" key="3">
    <source>
        <dbReference type="Proteomes" id="UP000186817"/>
    </source>
</evidence>
<evidence type="ECO:0000313" key="2">
    <source>
        <dbReference type="EMBL" id="OLP89703.1"/>
    </source>
</evidence>
<dbReference type="AlphaFoldDB" id="A0A1Q9D3F3"/>
<keyword evidence="3" id="KW-1185">Reference proteome</keyword>
<protein>
    <submittedName>
        <fullName evidence="2">Uncharacterized protein</fullName>
    </submittedName>
</protein>